<dbReference type="InterPro" id="IPR036291">
    <property type="entry name" value="NAD(P)-bd_dom_sf"/>
</dbReference>
<dbReference type="PROSITE" id="PS00065">
    <property type="entry name" value="D_2_HYDROXYACID_DH_1"/>
    <property type="match status" value="1"/>
</dbReference>
<protein>
    <submittedName>
        <fullName evidence="7">Lactate dehydrogenase-like 2-hydroxyacid dehydrogenase</fullName>
    </submittedName>
</protein>
<dbReference type="InterPro" id="IPR029752">
    <property type="entry name" value="D-isomer_DH_CS1"/>
</dbReference>
<dbReference type="PANTHER" id="PTHR10996:SF283">
    <property type="entry name" value="GLYOXYLATE_HYDROXYPYRUVATE REDUCTASE B"/>
    <property type="match status" value="1"/>
</dbReference>
<dbReference type="AlphaFoldDB" id="A0A9X8UH93"/>
<evidence type="ECO:0000259" key="5">
    <source>
        <dbReference type="Pfam" id="PF00389"/>
    </source>
</evidence>
<organism evidence="7 8">
    <name type="scientific">Harryflintia acetispora</name>
    <dbReference type="NCBI Taxonomy" id="1849041"/>
    <lineage>
        <taxon>Bacteria</taxon>
        <taxon>Bacillati</taxon>
        <taxon>Bacillota</taxon>
        <taxon>Clostridia</taxon>
        <taxon>Eubacteriales</taxon>
        <taxon>Oscillospiraceae</taxon>
        <taxon>Harryflintia</taxon>
    </lineage>
</organism>
<evidence type="ECO:0000259" key="6">
    <source>
        <dbReference type="Pfam" id="PF02826"/>
    </source>
</evidence>
<dbReference type="Pfam" id="PF00389">
    <property type="entry name" value="2-Hacid_dh"/>
    <property type="match status" value="1"/>
</dbReference>
<dbReference type="PANTHER" id="PTHR10996">
    <property type="entry name" value="2-HYDROXYACID DEHYDROGENASE-RELATED"/>
    <property type="match status" value="1"/>
</dbReference>
<gene>
    <name evidence="7" type="ORF">EDD78_11387</name>
</gene>
<dbReference type="GO" id="GO:0030267">
    <property type="term" value="F:glyoxylate reductase (NADPH) activity"/>
    <property type="evidence" value="ECO:0007669"/>
    <property type="project" value="TreeGrafter"/>
</dbReference>
<feature type="domain" description="D-isomer specific 2-hydroxyacid dehydrogenase NAD-binding" evidence="6">
    <location>
        <begin position="120"/>
        <end position="293"/>
    </location>
</feature>
<dbReference type="Proteomes" id="UP000294682">
    <property type="component" value="Unassembled WGS sequence"/>
</dbReference>
<evidence type="ECO:0000256" key="2">
    <source>
        <dbReference type="ARBA" id="ARBA00023002"/>
    </source>
</evidence>
<dbReference type="GO" id="GO:0051287">
    <property type="term" value="F:NAD binding"/>
    <property type="evidence" value="ECO:0007669"/>
    <property type="project" value="InterPro"/>
</dbReference>
<feature type="domain" description="D-isomer specific 2-hydroxyacid dehydrogenase catalytic" evidence="5">
    <location>
        <begin position="63"/>
        <end position="323"/>
    </location>
</feature>
<evidence type="ECO:0000256" key="4">
    <source>
        <dbReference type="RuleBase" id="RU003719"/>
    </source>
</evidence>
<dbReference type="FunFam" id="3.40.50.720:FF:000203">
    <property type="entry name" value="D-3-phosphoglycerate dehydrogenase (SerA)"/>
    <property type="match status" value="1"/>
</dbReference>
<dbReference type="InterPro" id="IPR006139">
    <property type="entry name" value="D-isomer_2_OHA_DH_cat_dom"/>
</dbReference>
<accession>A0A9X8UH93</accession>
<dbReference type="InterPro" id="IPR006140">
    <property type="entry name" value="D-isomer_DH_NAD-bd"/>
</dbReference>
<evidence type="ECO:0000313" key="8">
    <source>
        <dbReference type="Proteomes" id="UP000294682"/>
    </source>
</evidence>
<proteinExistence type="inferred from homology"/>
<dbReference type="GO" id="GO:0005829">
    <property type="term" value="C:cytosol"/>
    <property type="evidence" value="ECO:0007669"/>
    <property type="project" value="TreeGrafter"/>
</dbReference>
<dbReference type="RefSeq" id="WP_132085199.1">
    <property type="nucleotide sequence ID" value="NZ_SLUK01000013.1"/>
</dbReference>
<keyword evidence="2 4" id="KW-0560">Oxidoreductase</keyword>
<dbReference type="SUPFAM" id="SSF51735">
    <property type="entry name" value="NAD(P)-binding Rossmann-fold domains"/>
    <property type="match status" value="1"/>
</dbReference>
<dbReference type="InterPro" id="IPR050223">
    <property type="entry name" value="D-isomer_2-hydroxyacid_DH"/>
</dbReference>
<evidence type="ECO:0000256" key="1">
    <source>
        <dbReference type="ARBA" id="ARBA00005854"/>
    </source>
</evidence>
<name>A0A9X8UH93_9FIRM</name>
<dbReference type="Gene3D" id="3.40.50.720">
    <property type="entry name" value="NAD(P)-binding Rossmann-like Domain"/>
    <property type="match status" value="2"/>
</dbReference>
<comment type="similarity">
    <text evidence="1 4">Belongs to the D-isomer specific 2-hydroxyacid dehydrogenase family.</text>
</comment>
<dbReference type="Pfam" id="PF02826">
    <property type="entry name" value="2-Hacid_dh_C"/>
    <property type="match status" value="1"/>
</dbReference>
<keyword evidence="8" id="KW-1185">Reference proteome</keyword>
<evidence type="ECO:0000256" key="3">
    <source>
        <dbReference type="ARBA" id="ARBA00023027"/>
    </source>
</evidence>
<evidence type="ECO:0000313" key="7">
    <source>
        <dbReference type="EMBL" id="TCL41613.1"/>
    </source>
</evidence>
<keyword evidence="3" id="KW-0520">NAD</keyword>
<comment type="caution">
    <text evidence="7">The sequence shown here is derived from an EMBL/GenBank/DDBJ whole genome shotgun (WGS) entry which is preliminary data.</text>
</comment>
<dbReference type="EMBL" id="SLUK01000013">
    <property type="protein sequence ID" value="TCL41613.1"/>
    <property type="molecule type" value="Genomic_DNA"/>
</dbReference>
<dbReference type="SUPFAM" id="SSF52283">
    <property type="entry name" value="Formate/glycerate dehydrogenase catalytic domain-like"/>
    <property type="match status" value="1"/>
</dbReference>
<sequence>MAKKALIVSFSFEQEPEAFEALRERGVEPILLAESERKGWGQQELIDYWNALPEKPEGILMGADIEIGAPFTEQCEGLRYISLNCAGCDHLDLPALERAGIVACNVPRQNFDAVADFAWGQILSLMRRIPQGDQNIRAGRWCEGVARGCAVSRKTLGILGLGAIGQGVMRRAQGFEMDVLAYDPYENAELVEKYGVRYLPLQEVLTQSDIVVITCPLTDETHHLMNEESLRSMKPQAFLVNCSRGPIVDTKALAKILREGKIAGAALDVYEEEPLLESELFSLPNTVLTPHMAGLADREIHNVAMQSAYNMADLLEGKEVKSRLI</sequence>
<dbReference type="GO" id="GO:0016618">
    <property type="term" value="F:hydroxypyruvate reductase [NAD(P)H] activity"/>
    <property type="evidence" value="ECO:0007669"/>
    <property type="project" value="TreeGrafter"/>
</dbReference>
<reference evidence="7 8" key="1">
    <citation type="submission" date="2019-03" db="EMBL/GenBank/DDBJ databases">
        <title>Genomic Encyclopedia of Type Strains, Phase IV (KMG-IV): sequencing the most valuable type-strain genomes for metagenomic binning, comparative biology and taxonomic classification.</title>
        <authorList>
            <person name="Goeker M."/>
        </authorList>
    </citation>
    <scope>NUCLEOTIDE SEQUENCE [LARGE SCALE GENOMIC DNA]</scope>
    <source>
        <strain evidence="7 8">DSM 100433</strain>
    </source>
</reference>